<feature type="transmembrane region" description="Helical" evidence="7">
    <location>
        <begin position="358"/>
        <end position="389"/>
    </location>
</feature>
<comment type="subcellular location">
    <subcellularLocation>
        <location evidence="1">Cell membrane</location>
        <topology evidence="1">Multi-pass membrane protein</topology>
    </subcellularLocation>
</comment>
<keyword evidence="6 7" id="KW-0472">Membrane</keyword>
<comment type="caution">
    <text evidence="9">The sequence shown here is derived from an EMBL/GenBank/DDBJ whole genome shotgun (WGS) entry which is preliminary data.</text>
</comment>
<evidence type="ECO:0000256" key="7">
    <source>
        <dbReference type="SAM" id="Phobius"/>
    </source>
</evidence>
<dbReference type="EMBL" id="WFKJ01000003">
    <property type="protein sequence ID" value="KAB7892568.1"/>
    <property type="molecule type" value="Genomic_DNA"/>
</dbReference>
<evidence type="ECO:0000313" key="10">
    <source>
        <dbReference type="Proteomes" id="UP000461010"/>
    </source>
</evidence>
<feature type="transmembrane region" description="Helical" evidence="7">
    <location>
        <begin position="213"/>
        <end position="232"/>
    </location>
</feature>
<protein>
    <submittedName>
        <fullName evidence="9">Type II secretion system F family protein</fullName>
    </submittedName>
</protein>
<dbReference type="Gene3D" id="1.20.81.30">
    <property type="entry name" value="Type II secretion system (T2SS), domain F"/>
    <property type="match status" value="2"/>
</dbReference>
<dbReference type="InterPro" id="IPR042094">
    <property type="entry name" value="T2SS_GspF_sf"/>
</dbReference>
<dbReference type="PANTHER" id="PTHR30012:SF0">
    <property type="entry name" value="TYPE II SECRETION SYSTEM PROTEIN F-RELATED"/>
    <property type="match status" value="1"/>
</dbReference>
<organism evidence="9 10">
    <name type="scientific">Poseidonibacter ostreae</name>
    <dbReference type="NCBI Taxonomy" id="2654171"/>
    <lineage>
        <taxon>Bacteria</taxon>
        <taxon>Pseudomonadati</taxon>
        <taxon>Campylobacterota</taxon>
        <taxon>Epsilonproteobacteria</taxon>
        <taxon>Campylobacterales</taxon>
        <taxon>Arcobacteraceae</taxon>
        <taxon>Poseidonibacter</taxon>
    </lineage>
</organism>
<dbReference type="PRINTS" id="PR00812">
    <property type="entry name" value="BCTERIALGSPF"/>
</dbReference>
<gene>
    <name evidence="9" type="ORF">GBG18_01550</name>
</gene>
<keyword evidence="4 7" id="KW-0812">Transmembrane</keyword>
<keyword evidence="3" id="KW-1003">Cell membrane</keyword>
<dbReference type="Proteomes" id="UP000461010">
    <property type="component" value="Unassembled WGS sequence"/>
</dbReference>
<feature type="transmembrane region" description="Helical" evidence="7">
    <location>
        <begin position="160"/>
        <end position="182"/>
    </location>
</feature>
<evidence type="ECO:0000256" key="2">
    <source>
        <dbReference type="ARBA" id="ARBA00005745"/>
    </source>
</evidence>
<dbReference type="InterPro" id="IPR003004">
    <property type="entry name" value="GspF/PilC"/>
</dbReference>
<evidence type="ECO:0000256" key="6">
    <source>
        <dbReference type="ARBA" id="ARBA00023136"/>
    </source>
</evidence>
<keyword evidence="5 7" id="KW-1133">Transmembrane helix</keyword>
<accession>A0ABQ6VUN4</accession>
<evidence type="ECO:0000259" key="8">
    <source>
        <dbReference type="Pfam" id="PF00482"/>
    </source>
</evidence>
<evidence type="ECO:0000256" key="5">
    <source>
        <dbReference type="ARBA" id="ARBA00022989"/>
    </source>
</evidence>
<dbReference type="Pfam" id="PF00482">
    <property type="entry name" value="T2SSF"/>
    <property type="match status" value="2"/>
</dbReference>
<dbReference type="RefSeq" id="WP_152187749.1">
    <property type="nucleotide sequence ID" value="NZ_WFKI01000011.1"/>
</dbReference>
<evidence type="ECO:0000313" key="9">
    <source>
        <dbReference type="EMBL" id="KAB7892568.1"/>
    </source>
</evidence>
<reference evidence="9 10" key="1">
    <citation type="submission" date="2019-10" db="EMBL/GenBank/DDBJ databases">
        <title>Poseidonibacter ostreae sp. nov., isolated from the gut of the Ostrea denselamellosa.</title>
        <authorList>
            <person name="Choi A."/>
        </authorList>
    </citation>
    <scope>NUCLEOTIDE SEQUENCE [LARGE SCALE GENOMIC DNA]</scope>
    <source>
        <strain evidence="9 10">SJOD-M-5</strain>
    </source>
</reference>
<comment type="similarity">
    <text evidence="2">Belongs to the GSP F family.</text>
</comment>
<dbReference type="PANTHER" id="PTHR30012">
    <property type="entry name" value="GENERAL SECRETION PATHWAY PROTEIN"/>
    <property type="match status" value="1"/>
</dbReference>
<feature type="domain" description="Type II secretion system protein GspF" evidence="8">
    <location>
        <begin position="294"/>
        <end position="387"/>
    </location>
</feature>
<dbReference type="InterPro" id="IPR018076">
    <property type="entry name" value="T2SS_GspF_dom"/>
</dbReference>
<evidence type="ECO:0000256" key="3">
    <source>
        <dbReference type="ARBA" id="ARBA00022475"/>
    </source>
</evidence>
<proteinExistence type="inferred from homology"/>
<evidence type="ECO:0000256" key="4">
    <source>
        <dbReference type="ARBA" id="ARBA00022692"/>
    </source>
</evidence>
<evidence type="ECO:0000256" key="1">
    <source>
        <dbReference type="ARBA" id="ARBA00004651"/>
    </source>
</evidence>
<keyword evidence="10" id="KW-1185">Reference proteome</keyword>
<sequence>MKKYKIKFQSNNGTKTILLETNDISKENLPSNITNIKEIKKFDTTSLFQQKKVIKEKVLINIFYELNLMLESNVTLSDALNILIKNRKNKIVLEFLETLKYAFSTSKKVSEELAIFKINYLVGSFLDISQDSGNIVANVKALSELLIESHEIKKSFIKSISYPIILFISFFLSLISIFYFVIPKFKTIFEQTDAELPLATKILLNVQYLFENYLVIILIFLLLLFSCFIFFYKKDEKFQYFIHKVSINNIYLIRDIYLNMQLYKLFLFLDIMLKSKYEFHKSLVCSKVLIKNKYLLDKMSIIDNLLQNGKGISSSFSQAKIFDDITLNLINTGEVSNSLDVTVSEIKKIYKNRFNDKINLLTALIEPFFLIGIMSLILWIVLAVFMPIWDMGNIIKV</sequence>
<name>A0ABQ6VUN4_9BACT</name>
<feature type="domain" description="Type II secretion system protein GspF" evidence="8">
    <location>
        <begin position="65"/>
        <end position="183"/>
    </location>
</feature>